<evidence type="ECO:0000313" key="2">
    <source>
        <dbReference type="EMBL" id="VAW78424.1"/>
    </source>
</evidence>
<gene>
    <name evidence="2" type="ORF">MNBD_GAMMA14-179</name>
</gene>
<dbReference type="Pfam" id="PF13417">
    <property type="entry name" value="GST_N_3"/>
    <property type="match status" value="1"/>
</dbReference>
<dbReference type="InterPro" id="IPR011767">
    <property type="entry name" value="GLR_AS"/>
</dbReference>
<dbReference type="Gene3D" id="3.40.30.10">
    <property type="entry name" value="Glutaredoxin"/>
    <property type="match status" value="1"/>
</dbReference>
<dbReference type="SUPFAM" id="SSF52833">
    <property type="entry name" value="Thioredoxin-like"/>
    <property type="match status" value="1"/>
</dbReference>
<dbReference type="AlphaFoldDB" id="A0A3B0ZAJ9"/>
<dbReference type="PROSITE" id="PS00195">
    <property type="entry name" value="GLUTAREDOXIN_1"/>
    <property type="match status" value="1"/>
</dbReference>
<proteinExistence type="predicted"/>
<reference evidence="2" key="1">
    <citation type="submission" date="2018-06" db="EMBL/GenBank/DDBJ databases">
        <authorList>
            <person name="Zhirakovskaya E."/>
        </authorList>
    </citation>
    <scope>NUCLEOTIDE SEQUENCE</scope>
</reference>
<dbReference type="PROSITE" id="PS51354">
    <property type="entry name" value="GLUTAREDOXIN_2"/>
    <property type="match status" value="1"/>
</dbReference>
<organism evidence="2">
    <name type="scientific">hydrothermal vent metagenome</name>
    <dbReference type="NCBI Taxonomy" id="652676"/>
    <lineage>
        <taxon>unclassified sequences</taxon>
        <taxon>metagenomes</taxon>
        <taxon>ecological metagenomes</taxon>
    </lineage>
</organism>
<feature type="domain" description="GST N-terminal" evidence="1">
    <location>
        <begin position="51"/>
        <end position="129"/>
    </location>
</feature>
<dbReference type="InterPro" id="IPR004045">
    <property type="entry name" value="Glutathione_S-Trfase_N"/>
</dbReference>
<protein>
    <submittedName>
        <fullName evidence="2">Glutaredoxin</fullName>
    </submittedName>
</protein>
<name>A0A3B0ZAJ9_9ZZZZ</name>
<dbReference type="InterPro" id="IPR036249">
    <property type="entry name" value="Thioredoxin-like_sf"/>
</dbReference>
<dbReference type="EMBL" id="UOFM01000263">
    <property type="protein sequence ID" value="VAW78424.1"/>
    <property type="molecule type" value="Genomic_DNA"/>
</dbReference>
<accession>A0A3B0ZAJ9</accession>
<evidence type="ECO:0000259" key="1">
    <source>
        <dbReference type="Pfam" id="PF13417"/>
    </source>
</evidence>
<sequence>MRIFIRMFFRLVRAIIGPFLLLWEWISTPKGMQRPDAEQQRVDEITRNLVLYQFRTCPFCIKTRQALRRLSLNIELRDAQHDPHDRQALLEGGGKIKVPCLKMTGDEGQVTWLYESDQIITWLNQRFGQEITD</sequence>